<organism evidence="1 2">
    <name type="scientific">Paraburkholderia rhynchosiae</name>
    <dbReference type="NCBI Taxonomy" id="487049"/>
    <lineage>
        <taxon>Bacteria</taxon>
        <taxon>Pseudomonadati</taxon>
        <taxon>Pseudomonadota</taxon>
        <taxon>Betaproteobacteria</taxon>
        <taxon>Burkholderiales</taxon>
        <taxon>Burkholderiaceae</taxon>
        <taxon>Paraburkholderia</taxon>
    </lineage>
</organism>
<protein>
    <submittedName>
        <fullName evidence="1">Response regulator</fullName>
    </submittedName>
</protein>
<dbReference type="EMBL" id="JAQQDW010000175">
    <property type="protein sequence ID" value="MFM0109177.1"/>
    <property type="molecule type" value="Genomic_DNA"/>
</dbReference>
<keyword evidence="2" id="KW-1185">Reference proteome</keyword>
<comment type="caution">
    <text evidence="1">The sequence shown here is derived from an EMBL/GenBank/DDBJ whole genome shotgun (WGS) entry which is preliminary data.</text>
</comment>
<evidence type="ECO:0000313" key="1">
    <source>
        <dbReference type="EMBL" id="MFM0109177.1"/>
    </source>
</evidence>
<proteinExistence type="predicted"/>
<gene>
    <name evidence="1" type="ORF">PQR01_38815</name>
</gene>
<accession>A0ACC7NP03</accession>
<dbReference type="Proteomes" id="UP001629235">
    <property type="component" value="Unassembled WGS sequence"/>
</dbReference>
<evidence type="ECO:0000313" key="2">
    <source>
        <dbReference type="Proteomes" id="UP001629235"/>
    </source>
</evidence>
<name>A0ACC7NP03_9BURK</name>
<reference evidence="1 2" key="1">
    <citation type="journal article" date="2024" name="Chem. Sci.">
        <title>Discovery of megapolipeptins by genome mining of a Burkholderiales bacteria collection.</title>
        <authorList>
            <person name="Paulo B.S."/>
            <person name="Recchia M.J.J."/>
            <person name="Lee S."/>
            <person name="Fergusson C.H."/>
            <person name="Romanowski S.B."/>
            <person name="Hernandez A."/>
            <person name="Krull N."/>
            <person name="Liu D.Y."/>
            <person name="Cavanagh H."/>
            <person name="Bos A."/>
            <person name="Gray C.A."/>
            <person name="Murphy B.T."/>
            <person name="Linington R.G."/>
            <person name="Eustaquio A.S."/>
        </authorList>
    </citation>
    <scope>NUCLEOTIDE SEQUENCE [LARGE SCALE GENOMIC DNA]</scope>
    <source>
        <strain evidence="1 2">RL18-126-BIB-B</strain>
    </source>
</reference>
<sequence length="111" mass="12071">MHQLIFRCSAARPVTKILPVDDDPNLLRPLRWLIEQEGFRVLTALHGEAALAEVAICRPSLIAIDWTMPRLGGLDLCRRLESDVAAAAIPVVMLSAASPPDAGKSYGTCCY</sequence>